<protein>
    <submittedName>
        <fullName evidence="1">Uncharacterized protein</fullName>
    </submittedName>
</protein>
<dbReference type="GeneID" id="75915288"/>
<sequence length="62" mass="6982">MSKLKISQNIYIAIMHLSSQLHKSIFRFSIAALVLILLCYCWDCYVCPQGVGNFDTLNTGQA</sequence>
<dbReference type="RefSeq" id="XP_051443604.1">
    <property type="nucleotide sequence ID" value="XM_051589943.1"/>
</dbReference>
<accession>A0AAD5E933</accession>
<dbReference type="AlphaFoldDB" id="A0AAD5E933"/>
<proteinExistence type="predicted"/>
<comment type="caution">
    <text evidence="1">The sequence shown here is derived from an EMBL/GenBank/DDBJ whole genome shotgun (WGS) entry which is preliminary data.</text>
</comment>
<reference evidence="1" key="2">
    <citation type="journal article" date="2022" name="Proc. Natl. Acad. Sci. U.S.A.">
        <title>Diploid-dominant life cycles characterize the early evolution of Fungi.</title>
        <authorList>
            <person name="Amses K.R."/>
            <person name="Simmons D.R."/>
            <person name="Longcore J.E."/>
            <person name="Mondo S.J."/>
            <person name="Seto K."/>
            <person name="Jeronimo G.H."/>
            <person name="Bonds A.E."/>
            <person name="Quandt C.A."/>
            <person name="Davis W.J."/>
            <person name="Chang Y."/>
            <person name="Federici B.A."/>
            <person name="Kuo A."/>
            <person name="LaButti K."/>
            <person name="Pangilinan J."/>
            <person name="Andreopoulos W."/>
            <person name="Tritt A."/>
            <person name="Riley R."/>
            <person name="Hundley H."/>
            <person name="Johnson J."/>
            <person name="Lipzen A."/>
            <person name="Barry K."/>
            <person name="Lang B.F."/>
            <person name="Cuomo C.A."/>
            <person name="Buchler N.E."/>
            <person name="Grigoriev I.V."/>
            <person name="Spatafora J.W."/>
            <person name="Stajich J.E."/>
            <person name="James T.Y."/>
        </authorList>
    </citation>
    <scope>NUCLEOTIDE SEQUENCE</scope>
    <source>
        <strain evidence="1">AG</strain>
    </source>
</reference>
<organism evidence="1 2">
    <name type="scientific">Umbelopsis ramanniana AG</name>
    <dbReference type="NCBI Taxonomy" id="1314678"/>
    <lineage>
        <taxon>Eukaryota</taxon>
        <taxon>Fungi</taxon>
        <taxon>Fungi incertae sedis</taxon>
        <taxon>Mucoromycota</taxon>
        <taxon>Mucoromycotina</taxon>
        <taxon>Umbelopsidomycetes</taxon>
        <taxon>Umbelopsidales</taxon>
        <taxon>Umbelopsidaceae</taxon>
        <taxon>Umbelopsis</taxon>
    </lineage>
</organism>
<dbReference type="EMBL" id="MU620928">
    <property type="protein sequence ID" value="KAI8578600.1"/>
    <property type="molecule type" value="Genomic_DNA"/>
</dbReference>
<gene>
    <name evidence="1" type="ORF">K450DRAFT_246638</name>
</gene>
<reference evidence="1" key="1">
    <citation type="submission" date="2021-06" db="EMBL/GenBank/DDBJ databases">
        <authorList>
            <consortium name="DOE Joint Genome Institute"/>
            <person name="Mondo S.J."/>
            <person name="Amses K.R."/>
            <person name="Simmons D.R."/>
            <person name="Longcore J.E."/>
            <person name="Seto K."/>
            <person name="Alves G.H."/>
            <person name="Bonds A.E."/>
            <person name="Quandt C.A."/>
            <person name="Davis W.J."/>
            <person name="Chang Y."/>
            <person name="Letcher P.M."/>
            <person name="Powell M.J."/>
            <person name="Kuo A."/>
            <person name="Labutti K."/>
            <person name="Pangilinan J."/>
            <person name="Andreopoulos W."/>
            <person name="Tritt A."/>
            <person name="Riley R."/>
            <person name="Hundley H."/>
            <person name="Johnson J."/>
            <person name="Lipzen A."/>
            <person name="Barry K."/>
            <person name="Berbee M.L."/>
            <person name="Buchler N.E."/>
            <person name="Grigoriev I.V."/>
            <person name="Spatafora J.W."/>
            <person name="Stajich J.E."/>
            <person name="James T.Y."/>
        </authorList>
    </citation>
    <scope>NUCLEOTIDE SEQUENCE</scope>
    <source>
        <strain evidence="1">AG</strain>
    </source>
</reference>
<dbReference type="Proteomes" id="UP001206595">
    <property type="component" value="Unassembled WGS sequence"/>
</dbReference>
<evidence type="ECO:0000313" key="1">
    <source>
        <dbReference type="EMBL" id="KAI8578600.1"/>
    </source>
</evidence>
<keyword evidence="2" id="KW-1185">Reference proteome</keyword>
<evidence type="ECO:0000313" key="2">
    <source>
        <dbReference type="Proteomes" id="UP001206595"/>
    </source>
</evidence>
<name>A0AAD5E933_UMBRA</name>